<dbReference type="OrthoDB" id="3264182at2759"/>
<dbReference type="SUPFAM" id="SSF46689">
    <property type="entry name" value="Homeodomain-like"/>
    <property type="match status" value="1"/>
</dbReference>
<protein>
    <recommendedName>
        <fullName evidence="3">Winged helix-turn helix domain-containing protein</fullName>
    </recommendedName>
</protein>
<dbReference type="AlphaFoldDB" id="A0A165PLT9"/>
<sequence>VVYQWYTLGCKTMQIAIDLDMLLRVVQQTLHCWNEIGDVLVDPKRVGRTPILNDTHTQFLIAVLEQSPDLYLDEIADELDAVHGVEVSLAALWQTMKRLGFRAKQQLSKAASERNEEMRLKYGFWIGAESPDWLVFIDESTVDLRTAY</sequence>
<dbReference type="InterPro" id="IPR009057">
    <property type="entry name" value="Homeodomain-like_sf"/>
</dbReference>
<name>A0A165PLT9_9AGAM</name>
<accession>A0A165PLT9</accession>
<dbReference type="STRING" id="1314782.A0A165PLT9"/>
<dbReference type="InParanoid" id="A0A165PLT9"/>
<feature type="non-terminal residue" evidence="1">
    <location>
        <position position="1"/>
    </location>
</feature>
<dbReference type="EMBL" id="KV425609">
    <property type="protein sequence ID" value="KZT21221.1"/>
    <property type="molecule type" value="Genomic_DNA"/>
</dbReference>
<gene>
    <name evidence="1" type="ORF">NEOLEDRAFT_1073924</name>
</gene>
<proteinExistence type="predicted"/>
<dbReference type="Proteomes" id="UP000076761">
    <property type="component" value="Unassembled WGS sequence"/>
</dbReference>
<evidence type="ECO:0000313" key="1">
    <source>
        <dbReference type="EMBL" id="KZT21221.1"/>
    </source>
</evidence>
<keyword evidence="2" id="KW-1185">Reference proteome</keyword>
<evidence type="ECO:0008006" key="3">
    <source>
        <dbReference type="Google" id="ProtNLM"/>
    </source>
</evidence>
<evidence type="ECO:0000313" key="2">
    <source>
        <dbReference type="Proteomes" id="UP000076761"/>
    </source>
</evidence>
<reference evidence="1 2" key="1">
    <citation type="journal article" date="2016" name="Mol. Biol. Evol.">
        <title>Comparative Genomics of Early-Diverging Mushroom-Forming Fungi Provides Insights into the Origins of Lignocellulose Decay Capabilities.</title>
        <authorList>
            <person name="Nagy L.G."/>
            <person name="Riley R."/>
            <person name="Tritt A."/>
            <person name="Adam C."/>
            <person name="Daum C."/>
            <person name="Floudas D."/>
            <person name="Sun H."/>
            <person name="Yadav J.S."/>
            <person name="Pangilinan J."/>
            <person name="Larsson K.H."/>
            <person name="Matsuura K."/>
            <person name="Barry K."/>
            <person name="Labutti K."/>
            <person name="Kuo R."/>
            <person name="Ohm R.A."/>
            <person name="Bhattacharya S.S."/>
            <person name="Shirouzu T."/>
            <person name="Yoshinaga Y."/>
            <person name="Martin F.M."/>
            <person name="Grigoriev I.V."/>
            <person name="Hibbett D.S."/>
        </authorList>
    </citation>
    <scope>NUCLEOTIDE SEQUENCE [LARGE SCALE GENOMIC DNA]</scope>
    <source>
        <strain evidence="1 2">HHB14362 ss-1</strain>
    </source>
</reference>
<organism evidence="1 2">
    <name type="scientific">Neolentinus lepideus HHB14362 ss-1</name>
    <dbReference type="NCBI Taxonomy" id="1314782"/>
    <lineage>
        <taxon>Eukaryota</taxon>
        <taxon>Fungi</taxon>
        <taxon>Dikarya</taxon>
        <taxon>Basidiomycota</taxon>
        <taxon>Agaricomycotina</taxon>
        <taxon>Agaricomycetes</taxon>
        <taxon>Gloeophyllales</taxon>
        <taxon>Gloeophyllaceae</taxon>
        <taxon>Neolentinus</taxon>
    </lineage>
</organism>